<accession>A0ABU4XFQ7</accession>
<comment type="caution">
    <text evidence="5">The sequence shown here is derived from an EMBL/GenBank/DDBJ whole genome shotgun (WGS) entry which is preliminary data.</text>
</comment>
<organism evidence="5 6">
    <name type="scientific">Mesorhizobium dulcispinae</name>
    <dbReference type="NCBI Taxonomy" id="3072316"/>
    <lineage>
        <taxon>Bacteria</taxon>
        <taxon>Pseudomonadati</taxon>
        <taxon>Pseudomonadota</taxon>
        <taxon>Alphaproteobacteria</taxon>
        <taxon>Hyphomicrobiales</taxon>
        <taxon>Phyllobacteriaceae</taxon>
        <taxon>Mesorhizobium</taxon>
    </lineage>
</organism>
<comment type="similarity">
    <text evidence="1">Belongs to the short-chain dehydrogenases/reductases (SDR) family.</text>
</comment>
<reference evidence="5 6" key="1">
    <citation type="submission" date="2023-08" db="EMBL/GenBank/DDBJ databases">
        <title>Implementing the SeqCode for naming new Mesorhizobium species isolated from Vachellia karroo root nodules.</title>
        <authorList>
            <person name="Van Lill M."/>
        </authorList>
    </citation>
    <scope>NUCLEOTIDE SEQUENCE [LARGE SCALE GENOMIC DNA]</scope>
    <source>
        <strain evidence="5 6">VK23A</strain>
    </source>
</reference>
<keyword evidence="6" id="KW-1185">Reference proteome</keyword>
<evidence type="ECO:0000256" key="2">
    <source>
        <dbReference type="ARBA" id="ARBA00023002"/>
    </source>
</evidence>
<keyword evidence="2 5" id="KW-0560">Oxidoreductase</keyword>
<dbReference type="PRINTS" id="PR00080">
    <property type="entry name" value="SDRFAMILY"/>
</dbReference>
<sequence length="254" mass="26347">MSKQFTGRTAFITGGGTGIGRAAALALAAEGCTVTIAGRTSRTLETTVRDIEAAGGSARYAICDVADEDAVAAAVKTAVGDSGRLDFAINSAGVDGEGPELTTDYPMDKFDRMMATNVRGVFLSMKHEVLQMQKQGFGAIVNIASGAGLIGVPGYAAYSASKWAEIGMTKSAALEYARHGIRINAVCPGLVDTPLWAQSAAADKENADRLIAAHPIGRIAKPEEIADAIVWLCSERSSYLVGTALPLDGGYTAQ</sequence>
<evidence type="ECO:0000313" key="6">
    <source>
        <dbReference type="Proteomes" id="UP001271780"/>
    </source>
</evidence>
<dbReference type="EC" id="1.1.1.47" evidence="5"/>
<evidence type="ECO:0000256" key="3">
    <source>
        <dbReference type="ARBA" id="ARBA00023027"/>
    </source>
</evidence>
<dbReference type="InterPro" id="IPR036291">
    <property type="entry name" value="NAD(P)-bd_dom_sf"/>
</dbReference>
<protein>
    <submittedName>
        <fullName evidence="5">Glucose 1-dehydrogenase</fullName>
        <ecNumber evidence="5">1.1.1.47</ecNumber>
    </submittedName>
</protein>
<dbReference type="RefSeq" id="WP_320261854.1">
    <property type="nucleotide sequence ID" value="NZ_JAVIIX010000008.1"/>
</dbReference>
<dbReference type="GO" id="GO:0047936">
    <property type="term" value="F:glucose 1-dehydrogenase [NAD(P)+] activity"/>
    <property type="evidence" value="ECO:0007669"/>
    <property type="project" value="UniProtKB-EC"/>
</dbReference>
<evidence type="ECO:0000256" key="1">
    <source>
        <dbReference type="ARBA" id="ARBA00006484"/>
    </source>
</evidence>
<feature type="domain" description="Ketoreductase" evidence="4">
    <location>
        <begin position="8"/>
        <end position="199"/>
    </location>
</feature>
<dbReference type="InterPro" id="IPR057326">
    <property type="entry name" value="KR_dom"/>
</dbReference>
<dbReference type="SMART" id="SM00822">
    <property type="entry name" value="PKS_KR"/>
    <property type="match status" value="1"/>
</dbReference>
<dbReference type="PANTHER" id="PTHR24321:SF8">
    <property type="entry name" value="ESTRADIOL 17-BETA-DEHYDROGENASE 8-RELATED"/>
    <property type="match status" value="1"/>
</dbReference>
<keyword evidence="3" id="KW-0520">NAD</keyword>
<dbReference type="EMBL" id="JAVIIZ010000009">
    <property type="protein sequence ID" value="MDX8473608.1"/>
    <property type="molecule type" value="Genomic_DNA"/>
</dbReference>
<evidence type="ECO:0000313" key="5">
    <source>
        <dbReference type="EMBL" id="MDX8473608.1"/>
    </source>
</evidence>
<dbReference type="Proteomes" id="UP001271780">
    <property type="component" value="Unassembled WGS sequence"/>
</dbReference>
<dbReference type="NCBIfam" id="NF005559">
    <property type="entry name" value="PRK07231.1"/>
    <property type="match status" value="1"/>
</dbReference>
<dbReference type="CDD" id="cd05233">
    <property type="entry name" value="SDR_c"/>
    <property type="match status" value="1"/>
</dbReference>
<evidence type="ECO:0000259" key="4">
    <source>
        <dbReference type="SMART" id="SM00822"/>
    </source>
</evidence>
<dbReference type="Gene3D" id="3.40.50.720">
    <property type="entry name" value="NAD(P)-binding Rossmann-like Domain"/>
    <property type="match status" value="1"/>
</dbReference>
<dbReference type="PRINTS" id="PR00081">
    <property type="entry name" value="GDHRDH"/>
</dbReference>
<dbReference type="InterPro" id="IPR002347">
    <property type="entry name" value="SDR_fam"/>
</dbReference>
<dbReference type="Pfam" id="PF13561">
    <property type="entry name" value="adh_short_C2"/>
    <property type="match status" value="1"/>
</dbReference>
<name>A0ABU4XFQ7_9HYPH</name>
<dbReference type="SUPFAM" id="SSF51735">
    <property type="entry name" value="NAD(P)-binding Rossmann-fold domains"/>
    <property type="match status" value="1"/>
</dbReference>
<proteinExistence type="inferred from homology"/>
<gene>
    <name evidence="5" type="ORF">RFM27_16125</name>
</gene>
<dbReference type="PANTHER" id="PTHR24321">
    <property type="entry name" value="DEHYDROGENASES, SHORT CHAIN"/>
    <property type="match status" value="1"/>
</dbReference>